<accession>A0A915KKV9</accession>
<evidence type="ECO:0000313" key="2">
    <source>
        <dbReference type="WBParaSite" id="nRc.2.0.1.t39400-RA"/>
    </source>
</evidence>
<evidence type="ECO:0000313" key="1">
    <source>
        <dbReference type="Proteomes" id="UP000887565"/>
    </source>
</evidence>
<dbReference type="AlphaFoldDB" id="A0A915KKV9"/>
<reference evidence="2" key="1">
    <citation type="submission" date="2022-11" db="UniProtKB">
        <authorList>
            <consortium name="WormBaseParasite"/>
        </authorList>
    </citation>
    <scope>IDENTIFICATION</scope>
</reference>
<proteinExistence type="predicted"/>
<protein>
    <submittedName>
        <fullName evidence="2">Uncharacterized protein</fullName>
    </submittedName>
</protein>
<name>A0A915KKV9_ROMCU</name>
<keyword evidence="1" id="KW-1185">Reference proteome</keyword>
<organism evidence="1 2">
    <name type="scientific">Romanomermis culicivorax</name>
    <name type="common">Nematode worm</name>
    <dbReference type="NCBI Taxonomy" id="13658"/>
    <lineage>
        <taxon>Eukaryota</taxon>
        <taxon>Metazoa</taxon>
        <taxon>Ecdysozoa</taxon>
        <taxon>Nematoda</taxon>
        <taxon>Enoplea</taxon>
        <taxon>Dorylaimia</taxon>
        <taxon>Mermithida</taxon>
        <taxon>Mermithoidea</taxon>
        <taxon>Mermithidae</taxon>
        <taxon>Romanomermis</taxon>
    </lineage>
</organism>
<sequence>MLAARHDVRSIPLKLCKLLFVYKMNSADKRTQPHLISDSWFYSIEVNKSNPLDSLSLARSRGKVVIVIHAHRGRRGLIRIH</sequence>
<dbReference type="Proteomes" id="UP000887565">
    <property type="component" value="Unplaced"/>
</dbReference>
<dbReference type="WBParaSite" id="nRc.2.0.1.t39400-RA">
    <property type="protein sequence ID" value="nRc.2.0.1.t39400-RA"/>
    <property type="gene ID" value="nRc.2.0.1.g39400"/>
</dbReference>